<dbReference type="AlphaFoldDB" id="A0A0A2M386"/>
<proteinExistence type="predicted"/>
<organism evidence="1 2">
    <name type="scientific">Flavobacterium rivuli WB 3.3-2 = DSM 21788</name>
    <dbReference type="NCBI Taxonomy" id="1121895"/>
    <lineage>
        <taxon>Bacteria</taxon>
        <taxon>Pseudomonadati</taxon>
        <taxon>Bacteroidota</taxon>
        <taxon>Flavobacteriia</taxon>
        <taxon>Flavobacteriales</taxon>
        <taxon>Flavobacteriaceae</taxon>
        <taxon>Flavobacterium</taxon>
    </lineage>
</organism>
<evidence type="ECO:0000313" key="1">
    <source>
        <dbReference type="EMBL" id="KGO85938.1"/>
    </source>
</evidence>
<name>A0A0A2M386_9FLAO</name>
<evidence type="ECO:0000313" key="2">
    <source>
        <dbReference type="Proteomes" id="UP000030152"/>
    </source>
</evidence>
<reference evidence="1 2" key="1">
    <citation type="submission" date="2013-09" db="EMBL/GenBank/DDBJ databases">
        <authorList>
            <person name="Zeng Z."/>
            <person name="Chen C."/>
        </authorList>
    </citation>
    <scope>NUCLEOTIDE SEQUENCE [LARGE SCALE GENOMIC DNA]</scope>
    <source>
        <strain evidence="1 2">WB 3.3-2</strain>
    </source>
</reference>
<dbReference type="Proteomes" id="UP000030152">
    <property type="component" value="Unassembled WGS sequence"/>
</dbReference>
<gene>
    <name evidence="1" type="ORF">Q765_14000</name>
</gene>
<accession>A0A0A2M386</accession>
<dbReference type="STRING" id="1121895.GCA_000378485_03187"/>
<sequence length="362" mass="41364">MQTIPKNRGLRKGDGQAARCAGSEKAAGNIGAGATPADGFLRQQFLPLYESVGKVPKRGQAETAFFESLELLTGLYGFEVTGIKDKPYPANILYAHHQVEKQLTASGQETEVSIVKDSGKVKLMTSGQYPTGTTLYYIPMLPLYELVQERKHRQAADLLLSVCCYLYRSVGVPFYRDEYCFIYYNYECMEGWFDEDMEGYEDRHTDTVFKELREAKHYGDIMHRKIYNPYHLTDFQRRIAAYTPATATEYECLSLAKRTFALMEEYPERSIFKNIGNQEFEEGEDSIAAEQYISFVARTNGVLYDQIAQMVNDEFNECGEMQIPTLTQLFDKESAPDPQGLDFEYRLFPLINDLCTILNNLP</sequence>
<dbReference type="OrthoDB" id="917674at2"/>
<dbReference type="RefSeq" id="WP_020214351.1">
    <property type="nucleotide sequence ID" value="NZ_JRLX01000015.1"/>
</dbReference>
<keyword evidence="2" id="KW-1185">Reference proteome</keyword>
<dbReference type="EMBL" id="JRLX01000015">
    <property type="protein sequence ID" value="KGO85938.1"/>
    <property type="molecule type" value="Genomic_DNA"/>
</dbReference>
<dbReference type="eggNOG" id="ENOG502Z8TP">
    <property type="taxonomic scope" value="Bacteria"/>
</dbReference>
<protein>
    <submittedName>
        <fullName evidence="1">Uncharacterized protein</fullName>
    </submittedName>
</protein>
<comment type="caution">
    <text evidence="1">The sequence shown here is derived from an EMBL/GenBank/DDBJ whole genome shotgun (WGS) entry which is preliminary data.</text>
</comment>